<dbReference type="Pfam" id="PF23270">
    <property type="entry name" value="HAD_RAM2_N"/>
    <property type="match status" value="1"/>
</dbReference>
<dbReference type="InterPro" id="IPR056462">
    <property type="entry name" value="HAD_RAM2/GPAT1-8"/>
</dbReference>
<keyword evidence="10" id="KW-1208">Phospholipid metabolism</keyword>
<sequence>MHCLKPNKENTRRKEKKSKKKSFLQNPNMSAKISIFQALVFLFYRFILRRYRNSKPKYQNGPSSLLQSDLSRHTLIFNVEGALLKSDSLFPYFMLVAFEAGGVIRSFLLFILYPLISLMSHEMGVKVMVMVSFFGIKKEGFRAGRAVLPKYFLEDVGLEMFEVLKRGGKKIGVSDDLPQVMIEGFLRDYLEIDVVVGREMKVVGGYYLGIMEDKTKHDLVFDELVRKERLNTGRVIGITSFNTSLHRYLFSQFCQEIYFVKKSDKRSWQTLPRSQYPKPLIFHDGRLAIKPTLMNTLVLFMWGPFAAAAAAARLFVSLCIPYSLSIPILAFSGCRLTVTNDYVSSQKQKPSQRKGCLFVCNHRTLLDPLYVAFALRKKNIKTVTYSLSRVSEILAPIKTVRLTRDRVSDGQAMEKLLTEGDLVVCPEGTTCREPYLLRFSPLFTEVSDVIVPVAVTVHVTFFYGTTASGLKALDPLFFLLDPYPTYTIQFLDPVSGATCQDPDGKLKFEVANNVQSDIGKALDFECTSLTRKDKYLILAGNNGVVKKN</sequence>
<evidence type="ECO:0000256" key="10">
    <source>
        <dbReference type="ARBA" id="ARBA00023264"/>
    </source>
</evidence>
<dbReference type="Proteomes" id="UP000006548">
    <property type="component" value="Chromosome 4"/>
</dbReference>
<keyword evidence="5 13" id="KW-0812">Transmembrane</keyword>
<comment type="subcellular location">
    <subcellularLocation>
        <location evidence="1">Membrane</location>
        <topology evidence="1">Multi-pass membrane protein</topology>
    </subcellularLocation>
</comment>
<feature type="domain" description="Phospholipid/glycerol acyltransferase" evidence="14">
    <location>
        <begin position="356"/>
        <end position="458"/>
    </location>
</feature>
<keyword evidence="3" id="KW-0444">Lipid biosynthesis</keyword>
<feature type="transmembrane region" description="Helical" evidence="13">
    <location>
        <begin position="29"/>
        <end position="48"/>
    </location>
</feature>
<evidence type="ECO:0000313" key="18">
    <source>
        <dbReference type="TAIR" id="AT4G01950"/>
    </source>
</evidence>
<protein>
    <submittedName>
        <fullName evidence="16">Glycerol-3-phosphate acyltransferase 3</fullName>
    </submittedName>
</protein>
<evidence type="ECO:0000256" key="4">
    <source>
        <dbReference type="ARBA" id="ARBA00022679"/>
    </source>
</evidence>
<evidence type="ECO:0000256" key="12">
    <source>
        <dbReference type="SAM" id="MobiDB-lite"/>
    </source>
</evidence>
<dbReference type="OrthoDB" id="1854593at2759"/>
<proteinExistence type="evidence at protein level"/>
<keyword evidence="4" id="KW-0808">Transferase</keyword>
<gene>
    <name evidence="16 18" type="primary">GPAT3</name>
    <name evidence="16" type="synonym">ATGPAT3</name>
    <name evidence="15 16" type="ordered locus">At4g01950</name>
    <name evidence="16" type="ORF">T7B11.21</name>
    <name evidence="16" type="ORF">T7B11_21</name>
</gene>
<accession>A0A1P8B6E6</accession>
<feature type="compositionally biased region" description="Basic residues" evidence="12">
    <location>
        <begin position="13"/>
        <end position="22"/>
    </location>
</feature>
<evidence type="ECO:0000256" key="8">
    <source>
        <dbReference type="ARBA" id="ARBA00023136"/>
    </source>
</evidence>
<dbReference type="RefSeq" id="NP_001329010.1">
    <property type="nucleotide sequence ID" value="NM_001340347.1"/>
</dbReference>
<evidence type="ECO:0000313" key="17">
    <source>
        <dbReference type="Proteomes" id="UP000006548"/>
    </source>
</evidence>
<comment type="similarity">
    <text evidence="2">Belongs to the GPAT/DAPAT family.</text>
</comment>
<dbReference type="EMBL" id="CP002687">
    <property type="protein sequence ID" value="ANM67163.1"/>
    <property type="molecule type" value="Genomic_DNA"/>
</dbReference>
<dbReference type="GeneID" id="827165"/>
<keyword evidence="19" id="KW-1267">Proteomics identification</keyword>
<evidence type="ECO:0000256" key="1">
    <source>
        <dbReference type="ARBA" id="ARBA00004141"/>
    </source>
</evidence>
<evidence type="ECO:0000313" key="16">
    <source>
        <dbReference type="EMBL" id="ANM67163.1"/>
    </source>
</evidence>
<evidence type="ECO:0000259" key="14">
    <source>
        <dbReference type="SMART" id="SM00563"/>
    </source>
</evidence>
<feature type="compositionally biased region" description="Basic and acidic residues" evidence="12">
    <location>
        <begin position="1"/>
        <end position="12"/>
    </location>
</feature>
<dbReference type="Pfam" id="PF01553">
    <property type="entry name" value="Acyltransferase"/>
    <property type="match status" value="1"/>
</dbReference>
<evidence type="ECO:0000313" key="15">
    <source>
        <dbReference type="Araport" id="AT4G01950"/>
    </source>
</evidence>
<dbReference type="SUPFAM" id="SSF69593">
    <property type="entry name" value="Glycerol-3-phosphate (1)-acyltransferase"/>
    <property type="match status" value="1"/>
</dbReference>
<dbReference type="SMART" id="SM00563">
    <property type="entry name" value="PlsC"/>
    <property type="match status" value="1"/>
</dbReference>
<reference evidence="16 17" key="1">
    <citation type="journal article" date="1999" name="Nature">
        <title>Sequence and analysis of chromosome 4 of the plant Arabidopsis thaliana.</title>
        <authorList>
            <consortium name="EU"/>
            <consortium name="CSHL and WU Arabidopsis Sequencing Project"/>
            <person name="Mayer K."/>
            <person name="Schuller C."/>
            <person name="Wambutt R."/>
            <person name="Murphy G."/>
            <person name="Volckaert G."/>
            <person name="Pohl T."/>
            <person name="Dusterhoft A."/>
            <person name="Stiekema W."/>
            <person name="Entian K.D."/>
            <person name="Terryn N."/>
            <person name="Harris B."/>
            <person name="Ansorge W."/>
            <person name="Brandt P."/>
            <person name="Grivell L."/>
            <person name="Rieger M."/>
            <person name="Weichselgartner M."/>
            <person name="de Simone V."/>
            <person name="Obermaier B."/>
            <person name="Mache R."/>
            <person name="Muller M."/>
            <person name="Kreis M."/>
            <person name="Delseny M."/>
            <person name="Puigdomenech P."/>
            <person name="Watson M."/>
            <person name="Schmidtheini T."/>
            <person name="Reichert B."/>
            <person name="Portatelle D."/>
            <person name="Perez-Alonso M."/>
            <person name="Boutry M."/>
            <person name="Bancroft I."/>
            <person name="Vos P."/>
            <person name="Hoheisel J."/>
            <person name="Zimmermann W."/>
            <person name="Wedler H."/>
            <person name="Ridley P."/>
            <person name="Langham S.A."/>
            <person name="McCullagh B."/>
            <person name="Bilham L."/>
            <person name="Robben J."/>
            <person name="Van der Schueren J."/>
            <person name="Grymonprez B."/>
            <person name="Chuang Y.J."/>
            <person name="Vandenbussche F."/>
            <person name="Braeken M."/>
            <person name="Weltjens I."/>
            <person name="Voet M."/>
            <person name="Bastiaens I."/>
            <person name="Aert R."/>
            <person name="Defoor E."/>
            <person name="Weitzenegger T."/>
            <person name="Bothe G."/>
            <person name="Ramsperger U."/>
            <person name="Hilbert H."/>
            <person name="Braun M."/>
            <person name="Holzer E."/>
            <person name="Brandt A."/>
            <person name="Peters S."/>
            <person name="van Staveren M."/>
            <person name="Dirske W."/>
            <person name="Mooijman P."/>
            <person name="Klein Lankhorst R."/>
            <person name="Rose M."/>
            <person name="Hauf J."/>
            <person name="Kotter P."/>
            <person name="Berneiser S."/>
            <person name="Hempel S."/>
            <person name="Feldpausch M."/>
            <person name="Lamberth S."/>
            <person name="Van den Daele H."/>
            <person name="De Keyser A."/>
            <person name="Buysshaert C."/>
            <person name="Gielen J."/>
            <person name="Villarroel R."/>
            <person name="De Clercq R."/>
            <person name="Van Montagu M."/>
            <person name="Rogers J."/>
            <person name="Cronin A."/>
            <person name="Quail M."/>
            <person name="Bray-Allen S."/>
            <person name="Clark L."/>
            <person name="Doggett J."/>
            <person name="Hall S."/>
            <person name="Kay M."/>
            <person name="Lennard N."/>
            <person name="McLay K."/>
            <person name="Mayes R."/>
            <person name="Pettett A."/>
            <person name="Rajandream M.A."/>
            <person name="Lyne M."/>
            <person name="Benes V."/>
            <person name="Rechmann S."/>
            <person name="Borkova D."/>
            <person name="Blocker H."/>
            <person name="Scharfe M."/>
            <person name="Grimm M."/>
            <person name="Lohnert T.H."/>
            <person name="Dose S."/>
            <person name="de Haan M."/>
            <person name="Maarse A."/>
            <person name="Schafer M."/>
            <person name="Muller-Auer S."/>
            <person name="Gabel C."/>
            <person name="Fuchs M."/>
            <person name="Fartmann B."/>
            <person name="Granderath K."/>
            <person name="Dauner D."/>
            <person name="Herzl A."/>
            <person name="Neumann S."/>
            <person name="Argiriou A."/>
            <person name="Vitale D."/>
            <person name="Liguori R."/>
            <person name="Piravandi E."/>
            <person name="Massenet O."/>
            <person name="Quigley F."/>
            <person name="Clabauld G."/>
            <person name="Mundlein A."/>
            <person name="Felber R."/>
            <person name="Schnabl S."/>
            <person name="Hiller R."/>
            <person name="Schmidt W."/>
            <person name="Lecharny A."/>
            <person name="Aubourg S."/>
            <person name="Chefdor F."/>
            <person name="Cooke R."/>
            <person name="Berger C."/>
            <person name="Montfort A."/>
            <person name="Casacuberta E."/>
            <person name="Gibbons T."/>
            <person name="Weber N."/>
            <person name="Vandenbol M."/>
            <person name="Bargues M."/>
            <person name="Terol J."/>
            <person name="Torres A."/>
            <person name="Perez-Perez A."/>
            <person name="Purnelle B."/>
            <person name="Bent E."/>
            <person name="Johnson S."/>
            <person name="Tacon D."/>
            <person name="Jesse T."/>
            <person name="Heijnen L."/>
            <person name="Schwarz S."/>
            <person name="Scholler P."/>
            <person name="Heber S."/>
            <person name="Francs P."/>
            <person name="Bielke C."/>
            <person name="Frishman D."/>
            <person name="Haase D."/>
            <person name="Lemcke K."/>
            <person name="Mewes H.W."/>
            <person name="Stocker S."/>
            <person name="Zaccaria P."/>
            <person name="Bevan M."/>
            <person name="Wilson R.K."/>
            <person name="de la Bastide M."/>
            <person name="Habermann K."/>
            <person name="Parnell L."/>
            <person name="Dedhia N."/>
            <person name="Gnoj L."/>
            <person name="Schutz K."/>
            <person name="Huang E."/>
            <person name="Spiegel L."/>
            <person name="Sehkon M."/>
            <person name="Murray J."/>
            <person name="Sheet P."/>
            <person name="Cordes M."/>
            <person name="Abu-Threideh J."/>
            <person name="Stoneking T."/>
            <person name="Kalicki J."/>
            <person name="Graves T."/>
            <person name="Harmon G."/>
            <person name="Edwards J."/>
            <person name="Latreille P."/>
            <person name="Courtney L."/>
            <person name="Cloud J."/>
            <person name="Abbott A."/>
            <person name="Scott K."/>
            <person name="Johnson D."/>
            <person name="Minx P."/>
            <person name="Bentley D."/>
            <person name="Fulton B."/>
            <person name="Miller N."/>
            <person name="Greco T."/>
            <person name="Kemp K."/>
            <person name="Kramer J."/>
            <person name="Fulton L."/>
            <person name="Mardis E."/>
            <person name="Dante M."/>
            <person name="Pepin K."/>
            <person name="Hillier L."/>
            <person name="Nelson J."/>
            <person name="Spieth J."/>
            <person name="Ryan E."/>
            <person name="Andrews S."/>
            <person name="Geisel C."/>
            <person name="Layman D."/>
            <person name="Du H."/>
            <person name="Ali J."/>
            <person name="Berghoff A."/>
            <person name="Jones K."/>
            <person name="Drone K."/>
            <person name="Cotton M."/>
            <person name="Joshu C."/>
            <person name="Antonoiu B."/>
            <person name="Zidanic M."/>
            <person name="Strong C."/>
            <person name="Sun H."/>
            <person name="Lamar B."/>
            <person name="Yordan C."/>
            <person name="Ma P."/>
            <person name="Zhong J."/>
            <person name="Preston R."/>
            <person name="Vil D."/>
            <person name="Shekher M."/>
            <person name="Matero A."/>
            <person name="Shah R."/>
            <person name="Swaby I.K."/>
            <person name="O'Shaughnessy A."/>
            <person name="Rodriguez M."/>
            <person name="Hoffmann J."/>
            <person name="Till S."/>
            <person name="Granat S."/>
            <person name="Shohdy N."/>
            <person name="Hasegawa A."/>
            <person name="Hameed A."/>
            <person name="Lodhi M."/>
            <person name="Johnson A."/>
            <person name="Chen E."/>
            <person name="Marra M."/>
            <person name="Martienssen R."/>
            <person name="McCombie W.R."/>
        </authorList>
    </citation>
    <scope>NUCLEOTIDE SEQUENCE [LARGE SCALE GENOMIC DNA]</scope>
    <source>
        <strain evidence="17">cv. Columbia</strain>
    </source>
</reference>
<dbReference type="PANTHER" id="PTHR15486:SF56">
    <property type="entry name" value="GLYCEROL-3-PHOSPHATE ACYLTRANSFERASE 3-RELATED"/>
    <property type="match status" value="1"/>
</dbReference>
<evidence type="ECO:0000256" key="7">
    <source>
        <dbReference type="ARBA" id="ARBA00023098"/>
    </source>
</evidence>
<dbReference type="GO" id="GO:0090447">
    <property type="term" value="F:glycerol-3-phosphate 2-O-acyltransferase activity"/>
    <property type="evidence" value="ECO:0007669"/>
    <property type="project" value="UniProtKB-ARBA"/>
</dbReference>
<feature type="transmembrane region" description="Helical" evidence="13">
    <location>
        <begin position="92"/>
        <end position="112"/>
    </location>
</feature>
<evidence type="ECO:0000256" key="6">
    <source>
        <dbReference type="ARBA" id="ARBA00022989"/>
    </source>
</evidence>
<dbReference type="Araport" id="AT4G01950"/>
<evidence type="ECO:0000256" key="5">
    <source>
        <dbReference type="ARBA" id="ARBA00022692"/>
    </source>
</evidence>
<dbReference type="AlphaFoldDB" id="A0A1P8B6E6"/>
<organism evidence="16 17">
    <name type="scientific">Arabidopsis thaliana</name>
    <name type="common">Mouse-ear cress</name>
    <dbReference type="NCBI Taxonomy" id="3702"/>
    <lineage>
        <taxon>Eukaryota</taxon>
        <taxon>Viridiplantae</taxon>
        <taxon>Streptophyta</taxon>
        <taxon>Embryophyta</taxon>
        <taxon>Tracheophyta</taxon>
        <taxon>Spermatophyta</taxon>
        <taxon>Magnoliopsida</taxon>
        <taxon>eudicotyledons</taxon>
        <taxon>Gunneridae</taxon>
        <taxon>Pentapetalae</taxon>
        <taxon>rosids</taxon>
        <taxon>malvids</taxon>
        <taxon>Brassicales</taxon>
        <taxon>Brassicaceae</taxon>
        <taxon>Camelineae</taxon>
        <taxon>Arabidopsis</taxon>
    </lineage>
</organism>
<evidence type="ECO:0007829" key="19">
    <source>
        <dbReference type="PeptideAtlas" id="A0A1P8B6E6"/>
    </source>
</evidence>
<dbReference type="InterPro" id="IPR002123">
    <property type="entry name" value="Plipid/glycerol_acylTrfase"/>
</dbReference>
<reference evidence="17" key="2">
    <citation type="journal article" date="2017" name="Plant J.">
        <title>Araport11: a complete reannotation of the Arabidopsis thaliana reference genome.</title>
        <authorList>
            <person name="Cheng C.Y."/>
            <person name="Krishnakumar V."/>
            <person name="Chan A.P."/>
            <person name="Thibaud-Nissen F."/>
            <person name="Schobel S."/>
            <person name="Town C.D."/>
        </authorList>
    </citation>
    <scope>GENOME REANNOTATION</scope>
    <source>
        <strain evidence="17">cv. Columbia</strain>
    </source>
</reference>
<keyword evidence="8 13" id="KW-0472">Membrane</keyword>
<evidence type="ECO:0000256" key="13">
    <source>
        <dbReference type="SAM" id="Phobius"/>
    </source>
</evidence>
<evidence type="ECO:0000256" key="11">
    <source>
        <dbReference type="ARBA" id="ARBA00023315"/>
    </source>
</evidence>
<dbReference type="ExpressionAtlas" id="A0A1P8B6E6">
    <property type="expression patterns" value="baseline and differential"/>
</dbReference>
<keyword evidence="17" id="KW-1185">Reference proteome</keyword>
<name>A0A1P8B6E6_ARATH</name>
<evidence type="ECO:0000256" key="3">
    <source>
        <dbReference type="ARBA" id="ARBA00022516"/>
    </source>
</evidence>
<dbReference type="TAIR" id="AT4G01950">
    <property type="gene designation" value="GPAT3"/>
</dbReference>
<dbReference type="GO" id="GO:0008654">
    <property type="term" value="P:phospholipid biosynthetic process"/>
    <property type="evidence" value="ECO:0007669"/>
    <property type="project" value="UniProtKB-KW"/>
</dbReference>
<feature type="region of interest" description="Disordered" evidence="12">
    <location>
        <begin position="1"/>
        <end position="22"/>
    </location>
</feature>
<keyword evidence="11 16" id="KW-0012">Acyltransferase</keyword>
<evidence type="ECO:0000256" key="9">
    <source>
        <dbReference type="ARBA" id="ARBA00023209"/>
    </source>
</evidence>
<keyword evidence="6 13" id="KW-1133">Transmembrane helix</keyword>
<dbReference type="PANTHER" id="PTHR15486">
    <property type="entry name" value="ANCIENT UBIQUITOUS PROTEIN"/>
    <property type="match status" value="1"/>
</dbReference>
<evidence type="ECO:0000256" key="2">
    <source>
        <dbReference type="ARBA" id="ARBA00007937"/>
    </source>
</evidence>
<keyword evidence="9" id="KW-0594">Phospholipid biosynthesis</keyword>
<keyword evidence="7" id="KW-0443">Lipid metabolism</keyword>
<dbReference type="GO" id="GO:0016020">
    <property type="term" value="C:membrane"/>
    <property type="evidence" value="ECO:0007669"/>
    <property type="project" value="UniProtKB-SubCell"/>
</dbReference>